<comment type="caution">
    <text evidence="1">The sequence shown here is derived from an EMBL/GenBank/DDBJ whole genome shotgun (WGS) entry which is preliminary data.</text>
</comment>
<accession>A0A392VLD4</accession>
<organism evidence="1 2">
    <name type="scientific">Trifolium medium</name>
    <dbReference type="NCBI Taxonomy" id="97028"/>
    <lineage>
        <taxon>Eukaryota</taxon>
        <taxon>Viridiplantae</taxon>
        <taxon>Streptophyta</taxon>
        <taxon>Embryophyta</taxon>
        <taxon>Tracheophyta</taxon>
        <taxon>Spermatophyta</taxon>
        <taxon>Magnoliopsida</taxon>
        <taxon>eudicotyledons</taxon>
        <taxon>Gunneridae</taxon>
        <taxon>Pentapetalae</taxon>
        <taxon>rosids</taxon>
        <taxon>fabids</taxon>
        <taxon>Fabales</taxon>
        <taxon>Fabaceae</taxon>
        <taxon>Papilionoideae</taxon>
        <taxon>50 kb inversion clade</taxon>
        <taxon>NPAAA clade</taxon>
        <taxon>Hologalegina</taxon>
        <taxon>IRL clade</taxon>
        <taxon>Trifolieae</taxon>
        <taxon>Trifolium</taxon>
    </lineage>
</organism>
<reference evidence="1 2" key="1">
    <citation type="journal article" date="2018" name="Front. Plant Sci.">
        <title>Red Clover (Trifolium pratense) and Zigzag Clover (T. medium) - A Picture of Genomic Similarities and Differences.</title>
        <authorList>
            <person name="Dluhosova J."/>
            <person name="Istvanek J."/>
            <person name="Nedelnik J."/>
            <person name="Repkova J."/>
        </authorList>
    </citation>
    <scope>NUCLEOTIDE SEQUENCE [LARGE SCALE GENOMIC DNA]</scope>
    <source>
        <strain evidence="2">cv. 10/8</strain>
        <tissue evidence="1">Leaf</tissue>
    </source>
</reference>
<proteinExistence type="predicted"/>
<feature type="non-terminal residue" evidence="1">
    <location>
        <position position="1"/>
    </location>
</feature>
<evidence type="ECO:0000313" key="1">
    <source>
        <dbReference type="EMBL" id="MCI87210.1"/>
    </source>
</evidence>
<protein>
    <submittedName>
        <fullName evidence="1">Uncharacterized protein</fullName>
    </submittedName>
</protein>
<name>A0A392VLD4_9FABA</name>
<keyword evidence="2" id="KW-1185">Reference proteome</keyword>
<evidence type="ECO:0000313" key="2">
    <source>
        <dbReference type="Proteomes" id="UP000265520"/>
    </source>
</evidence>
<dbReference type="AlphaFoldDB" id="A0A392VLD4"/>
<dbReference type="EMBL" id="LXQA011160342">
    <property type="protein sequence ID" value="MCI87210.1"/>
    <property type="molecule type" value="Genomic_DNA"/>
</dbReference>
<sequence>VSESVAISSLISRETSEAAPIISAARREIWECVEERRDGSKERIGLTEEELERRREW</sequence>
<dbReference type="Proteomes" id="UP000265520">
    <property type="component" value="Unassembled WGS sequence"/>
</dbReference>